<dbReference type="SUPFAM" id="SSF47413">
    <property type="entry name" value="lambda repressor-like DNA-binding domains"/>
    <property type="match status" value="1"/>
</dbReference>
<sequence length="65" mass="7532">MRNNVRSFRKKNGETQKDLADAVGVTRQTISKIEKQNHVPDFTLAIHLAFHFKVMVDDLFEADMK</sequence>
<evidence type="ECO:0000313" key="4">
    <source>
        <dbReference type="Proteomes" id="UP000526125"/>
    </source>
</evidence>
<dbReference type="AlphaFoldDB" id="A0A7Y6BTJ8"/>
<accession>A0A7Y6BTJ8</accession>
<dbReference type="PROSITE" id="PS50943">
    <property type="entry name" value="HTH_CROC1"/>
    <property type="match status" value="1"/>
</dbReference>
<evidence type="ECO:0000259" key="2">
    <source>
        <dbReference type="PROSITE" id="PS50943"/>
    </source>
</evidence>
<dbReference type="InterPro" id="IPR010982">
    <property type="entry name" value="Lambda_DNA-bd_dom_sf"/>
</dbReference>
<dbReference type="PANTHER" id="PTHR46558:SF4">
    <property type="entry name" value="DNA-BIDING PHAGE PROTEIN"/>
    <property type="match status" value="1"/>
</dbReference>
<dbReference type="InterPro" id="IPR001387">
    <property type="entry name" value="Cro/C1-type_HTH"/>
</dbReference>
<reference evidence="3 4" key="1">
    <citation type="submission" date="2020-05" db="EMBL/GenBank/DDBJ databases">
        <title>Genome Sequencing of Type Strains.</title>
        <authorList>
            <person name="Lemaire J.F."/>
            <person name="Inderbitzin P."/>
            <person name="Gregorio O.A."/>
            <person name="Collins S.B."/>
            <person name="Wespe N."/>
            <person name="Knight-Connoni V."/>
        </authorList>
    </citation>
    <scope>NUCLEOTIDE SEQUENCE [LARGE SCALE GENOMIC DNA]</scope>
    <source>
        <strain evidence="3 4">LMG 21957</strain>
    </source>
</reference>
<protein>
    <submittedName>
        <fullName evidence="3">Helix-turn-helix transcriptional regulator</fullName>
    </submittedName>
</protein>
<feature type="domain" description="HTH cro/C1-type" evidence="2">
    <location>
        <begin position="5"/>
        <end position="59"/>
    </location>
</feature>
<dbReference type="GO" id="GO:0003677">
    <property type="term" value="F:DNA binding"/>
    <property type="evidence" value="ECO:0007669"/>
    <property type="project" value="UniProtKB-KW"/>
</dbReference>
<comment type="caution">
    <text evidence="3">The sequence shown here is derived from an EMBL/GenBank/DDBJ whole genome shotgun (WGS) entry which is preliminary data.</text>
</comment>
<dbReference type="CDD" id="cd00093">
    <property type="entry name" value="HTH_XRE"/>
    <property type="match status" value="1"/>
</dbReference>
<dbReference type="Gene3D" id="1.10.260.40">
    <property type="entry name" value="lambda repressor-like DNA-binding domains"/>
    <property type="match status" value="1"/>
</dbReference>
<dbReference type="Pfam" id="PF01381">
    <property type="entry name" value="HTH_3"/>
    <property type="match status" value="1"/>
</dbReference>
<organism evidence="3 4">
    <name type="scientific">Paenibacillus xylanilyticus</name>
    <dbReference type="NCBI Taxonomy" id="248903"/>
    <lineage>
        <taxon>Bacteria</taxon>
        <taxon>Bacillati</taxon>
        <taxon>Bacillota</taxon>
        <taxon>Bacilli</taxon>
        <taxon>Bacillales</taxon>
        <taxon>Paenibacillaceae</taxon>
        <taxon>Paenibacillus</taxon>
    </lineage>
</organism>
<evidence type="ECO:0000256" key="1">
    <source>
        <dbReference type="ARBA" id="ARBA00023125"/>
    </source>
</evidence>
<dbReference type="SMART" id="SM00530">
    <property type="entry name" value="HTH_XRE"/>
    <property type="match status" value="1"/>
</dbReference>
<dbReference type="PANTHER" id="PTHR46558">
    <property type="entry name" value="TRACRIPTIONAL REGULATORY PROTEIN-RELATED-RELATED"/>
    <property type="match status" value="1"/>
</dbReference>
<dbReference type="Proteomes" id="UP000526125">
    <property type="component" value="Unassembled WGS sequence"/>
</dbReference>
<evidence type="ECO:0000313" key="3">
    <source>
        <dbReference type="EMBL" id="NUU74702.1"/>
    </source>
</evidence>
<dbReference type="EMBL" id="JABMCB010000154">
    <property type="protein sequence ID" value="NUU74702.1"/>
    <property type="molecule type" value="Genomic_DNA"/>
</dbReference>
<proteinExistence type="predicted"/>
<gene>
    <name evidence="3" type="ORF">HP552_05530</name>
</gene>
<keyword evidence="4" id="KW-1185">Reference proteome</keyword>
<keyword evidence="1" id="KW-0238">DNA-binding</keyword>
<name>A0A7Y6BTJ8_9BACL</name>